<dbReference type="EMBL" id="JAVRRT010000001">
    <property type="protein sequence ID" value="KAK5175765.1"/>
    <property type="molecule type" value="Genomic_DNA"/>
</dbReference>
<protein>
    <submittedName>
        <fullName evidence="2">Uncharacterized protein</fullName>
    </submittedName>
</protein>
<dbReference type="GeneID" id="89922254"/>
<organism evidence="2 3">
    <name type="scientific">Saxophila tyrrhenica</name>
    <dbReference type="NCBI Taxonomy" id="1690608"/>
    <lineage>
        <taxon>Eukaryota</taxon>
        <taxon>Fungi</taxon>
        <taxon>Dikarya</taxon>
        <taxon>Ascomycota</taxon>
        <taxon>Pezizomycotina</taxon>
        <taxon>Dothideomycetes</taxon>
        <taxon>Dothideomycetidae</taxon>
        <taxon>Mycosphaerellales</taxon>
        <taxon>Extremaceae</taxon>
        <taxon>Saxophila</taxon>
    </lineage>
</organism>
<dbReference type="PANTHER" id="PTHR38111:SF2">
    <property type="entry name" value="FINGER DOMAIN PROTEIN, PUTATIVE (AFU_ORTHOLOGUE AFUA_1G01560)-RELATED"/>
    <property type="match status" value="1"/>
</dbReference>
<dbReference type="Proteomes" id="UP001337655">
    <property type="component" value="Unassembled WGS sequence"/>
</dbReference>
<proteinExistence type="predicted"/>
<keyword evidence="3" id="KW-1185">Reference proteome</keyword>
<reference evidence="2 3" key="1">
    <citation type="submission" date="2023-08" db="EMBL/GenBank/DDBJ databases">
        <title>Black Yeasts Isolated from many extreme environments.</title>
        <authorList>
            <person name="Coleine C."/>
            <person name="Stajich J.E."/>
            <person name="Selbmann L."/>
        </authorList>
    </citation>
    <scope>NUCLEOTIDE SEQUENCE [LARGE SCALE GENOMIC DNA]</scope>
    <source>
        <strain evidence="2 3">CCFEE 5935</strain>
    </source>
</reference>
<feature type="compositionally biased region" description="Basic residues" evidence="1">
    <location>
        <begin position="1"/>
        <end position="22"/>
    </location>
</feature>
<sequence>MRHTKRPRRPSRKIRSPLRARQHAAPTPHPPVLYHPPVSSQDLLCAAAIDHLESLSLTESWFSTLPSHIGHSPTLDAATRAFISANRFLLNSRDASLAVCLRDYVRAIESQRNLTSSPTGRLSDEALLSCALLGHFERTMGQRSGPGARTQTMQQTLMHLSAMQKMLLSRLNSFKTHELDYRLVSGHYMLLLEAPIATGKPSAFERLANPDPRTIAKEANVSAATRLRRLAFELMLHTPRLIADVRAAKAGLMSDTELQRLHQRAQSLLSLKDDASETTLLHRVSVRPSNADATGLTPFSFVFPTLVDFDAGFNYWHARILVLRACWLLDIPSARASMLAEGRRAATNILMSWQAGCSLFHRIRLLHAAVPVWGSISDFGVKVCETIDVRQRLLERVNNLYRGIVGETDMERLDMMSGVYAGEPLQGPVVGLYRQFWAVDEGVRREEG</sequence>
<feature type="region of interest" description="Disordered" evidence="1">
    <location>
        <begin position="1"/>
        <end position="33"/>
    </location>
</feature>
<comment type="caution">
    <text evidence="2">The sequence shown here is derived from an EMBL/GenBank/DDBJ whole genome shotgun (WGS) entry which is preliminary data.</text>
</comment>
<dbReference type="AlphaFoldDB" id="A0AAV9PSM8"/>
<dbReference type="RefSeq" id="XP_064664403.1">
    <property type="nucleotide sequence ID" value="XM_064798169.1"/>
</dbReference>
<gene>
    <name evidence="2" type="ORF">LTR77_000905</name>
</gene>
<evidence type="ECO:0000313" key="2">
    <source>
        <dbReference type="EMBL" id="KAK5175765.1"/>
    </source>
</evidence>
<dbReference type="PANTHER" id="PTHR38111">
    <property type="entry name" value="ZN(2)-C6 FUNGAL-TYPE DOMAIN-CONTAINING PROTEIN-RELATED"/>
    <property type="match status" value="1"/>
</dbReference>
<accession>A0AAV9PSM8</accession>
<evidence type="ECO:0000256" key="1">
    <source>
        <dbReference type="SAM" id="MobiDB-lite"/>
    </source>
</evidence>
<dbReference type="InterPro" id="IPR053178">
    <property type="entry name" value="Osmoadaptation_assoc"/>
</dbReference>
<name>A0AAV9PSM8_9PEZI</name>
<evidence type="ECO:0000313" key="3">
    <source>
        <dbReference type="Proteomes" id="UP001337655"/>
    </source>
</evidence>